<feature type="compositionally biased region" description="Basic and acidic residues" evidence="3">
    <location>
        <begin position="270"/>
        <end position="281"/>
    </location>
</feature>
<dbReference type="InterPro" id="IPR000504">
    <property type="entry name" value="RRM_dom"/>
</dbReference>
<feature type="compositionally biased region" description="Gly residues" evidence="3">
    <location>
        <begin position="444"/>
        <end position="459"/>
    </location>
</feature>
<keyword evidence="1 2" id="KW-0694">RNA-binding</keyword>
<feature type="compositionally biased region" description="Low complexity" evidence="3">
    <location>
        <begin position="418"/>
        <end position="441"/>
    </location>
</feature>
<dbReference type="InterPro" id="IPR012677">
    <property type="entry name" value="Nucleotide-bd_a/b_plait_sf"/>
</dbReference>
<feature type="compositionally biased region" description="Gly residues" evidence="3">
    <location>
        <begin position="389"/>
        <end position="401"/>
    </location>
</feature>
<evidence type="ECO:0000313" key="5">
    <source>
        <dbReference type="EMBL" id="ORZ40789.1"/>
    </source>
</evidence>
<feature type="compositionally biased region" description="Basic and acidic residues" evidence="3">
    <location>
        <begin position="481"/>
        <end position="510"/>
    </location>
</feature>
<evidence type="ECO:0000256" key="2">
    <source>
        <dbReference type="PROSITE-ProRule" id="PRU00176"/>
    </source>
</evidence>
<evidence type="ECO:0000256" key="1">
    <source>
        <dbReference type="ARBA" id="ARBA00022884"/>
    </source>
</evidence>
<dbReference type="GO" id="GO:0005730">
    <property type="term" value="C:nucleolus"/>
    <property type="evidence" value="ECO:0007669"/>
    <property type="project" value="TreeGrafter"/>
</dbReference>
<name>A0A1Y2I226_9FUNG</name>
<dbReference type="SUPFAM" id="SSF54928">
    <property type="entry name" value="RNA-binding domain, RBD"/>
    <property type="match status" value="1"/>
</dbReference>
<dbReference type="AlphaFoldDB" id="A0A1Y2I226"/>
<keyword evidence="6" id="KW-1185">Reference proteome</keyword>
<feature type="compositionally biased region" description="Low complexity" evidence="3">
    <location>
        <begin position="332"/>
        <end position="343"/>
    </location>
</feature>
<dbReference type="OrthoDB" id="48651at2759"/>
<feature type="compositionally biased region" description="Basic and acidic residues" evidence="3">
    <location>
        <begin position="301"/>
        <end position="331"/>
    </location>
</feature>
<dbReference type="PANTHER" id="PTHR23236">
    <property type="entry name" value="EUKARYOTIC TRANSLATION INITIATION FACTOR 4B/4H"/>
    <property type="match status" value="1"/>
</dbReference>
<dbReference type="Pfam" id="PF00076">
    <property type="entry name" value="RRM_1"/>
    <property type="match status" value="1"/>
</dbReference>
<gene>
    <name evidence="5" type="ORF">BCR44DRAFT_1495304</name>
</gene>
<organism evidence="5 6">
    <name type="scientific">Catenaria anguillulae PL171</name>
    <dbReference type="NCBI Taxonomy" id="765915"/>
    <lineage>
        <taxon>Eukaryota</taxon>
        <taxon>Fungi</taxon>
        <taxon>Fungi incertae sedis</taxon>
        <taxon>Blastocladiomycota</taxon>
        <taxon>Blastocladiomycetes</taxon>
        <taxon>Blastocladiales</taxon>
        <taxon>Catenariaceae</taxon>
        <taxon>Catenaria</taxon>
    </lineage>
</organism>
<dbReference type="PROSITE" id="PS50102">
    <property type="entry name" value="RRM"/>
    <property type="match status" value="1"/>
</dbReference>
<comment type="caution">
    <text evidence="5">The sequence shown here is derived from an EMBL/GenBank/DDBJ whole genome shotgun (WGS) entry which is preliminary data.</text>
</comment>
<dbReference type="SMART" id="SM00360">
    <property type="entry name" value="RRM"/>
    <property type="match status" value="1"/>
</dbReference>
<dbReference type="PANTHER" id="PTHR23236:SF11">
    <property type="entry name" value="EUKARYOTIC TRANSLATION INITIATION FACTOR 4H"/>
    <property type="match status" value="1"/>
</dbReference>
<dbReference type="GO" id="GO:0003723">
    <property type="term" value="F:RNA binding"/>
    <property type="evidence" value="ECO:0007669"/>
    <property type="project" value="UniProtKB-UniRule"/>
</dbReference>
<dbReference type="Proteomes" id="UP000193411">
    <property type="component" value="Unassembled WGS sequence"/>
</dbReference>
<evidence type="ECO:0000313" key="6">
    <source>
        <dbReference type="Proteomes" id="UP000193411"/>
    </source>
</evidence>
<evidence type="ECO:0000259" key="4">
    <source>
        <dbReference type="PROSITE" id="PS50102"/>
    </source>
</evidence>
<protein>
    <recommendedName>
        <fullName evidence="4">RRM domain-containing protein</fullName>
    </recommendedName>
</protein>
<reference evidence="5 6" key="1">
    <citation type="submission" date="2016-07" db="EMBL/GenBank/DDBJ databases">
        <title>Pervasive Adenine N6-methylation of Active Genes in Fungi.</title>
        <authorList>
            <consortium name="DOE Joint Genome Institute"/>
            <person name="Mondo S.J."/>
            <person name="Dannebaum R.O."/>
            <person name="Kuo R.C."/>
            <person name="Labutti K."/>
            <person name="Haridas S."/>
            <person name="Kuo A."/>
            <person name="Salamov A."/>
            <person name="Ahrendt S.R."/>
            <person name="Lipzen A."/>
            <person name="Sullivan W."/>
            <person name="Andreopoulos W.B."/>
            <person name="Clum A."/>
            <person name="Lindquist E."/>
            <person name="Daum C."/>
            <person name="Ramamoorthy G.K."/>
            <person name="Gryganskyi A."/>
            <person name="Culley D."/>
            <person name="Magnuson J.K."/>
            <person name="James T.Y."/>
            <person name="O'Malley M.A."/>
            <person name="Stajich J.E."/>
            <person name="Spatafora J.W."/>
            <person name="Visel A."/>
            <person name="Grigoriev I.V."/>
        </authorList>
    </citation>
    <scope>NUCLEOTIDE SEQUENCE [LARGE SCALE GENOMIC DNA]</scope>
    <source>
        <strain evidence="5 6">PL171</strain>
    </source>
</reference>
<dbReference type="STRING" id="765915.A0A1Y2I226"/>
<feature type="compositionally biased region" description="Basic and acidic residues" evidence="3">
    <location>
        <begin position="247"/>
        <end position="260"/>
    </location>
</feature>
<feature type="compositionally biased region" description="Basic and acidic residues" evidence="3">
    <location>
        <begin position="460"/>
        <end position="470"/>
    </location>
</feature>
<dbReference type="InterPro" id="IPR035979">
    <property type="entry name" value="RBD_domain_sf"/>
</dbReference>
<feature type="region of interest" description="Disordered" evidence="3">
    <location>
        <begin position="144"/>
        <end position="510"/>
    </location>
</feature>
<accession>A0A1Y2I226</accession>
<feature type="compositionally biased region" description="Basic and acidic residues" evidence="3">
    <location>
        <begin position="165"/>
        <end position="182"/>
    </location>
</feature>
<dbReference type="EMBL" id="MCFL01000002">
    <property type="protein sequence ID" value="ORZ40789.1"/>
    <property type="molecule type" value="Genomic_DNA"/>
</dbReference>
<evidence type="ECO:0000256" key="3">
    <source>
        <dbReference type="SAM" id="MobiDB-lite"/>
    </source>
</evidence>
<dbReference type="Gene3D" id="3.30.70.330">
    <property type="match status" value="1"/>
</dbReference>
<feature type="compositionally biased region" description="Polar residues" evidence="3">
    <location>
        <begin position="148"/>
        <end position="159"/>
    </location>
</feature>
<feature type="compositionally biased region" description="Basic and acidic residues" evidence="3">
    <location>
        <begin position="203"/>
        <end position="214"/>
    </location>
</feature>
<proteinExistence type="predicted"/>
<feature type="domain" description="RRM" evidence="4">
    <location>
        <begin position="75"/>
        <end position="145"/>
    </location>
</feature>
<sequence length="510" mass="54225">MSKNKGKKGTTLSLTEFLTAVPTAAGGADDWAPKTTRLPCRRPPAPSPRVPAALVCWRLPCRRRAPQAPAHAAPYTAFVGNLDFDITSDDIGEFFFEVGQCNIVEPRILIDRETGRSKGYGYVEFADLNGYKIGEREVKIDIAERTPCNDSSRGSQRNSRYPDMPPREERAGGAINWRREAAPEWSPAEPVRGPPMRAGSGRGEARGPSDRGAPRGEPGANPFDKFDRSAPRPNLFADRPAASAEPVQRKKLDLAPRTKPVEPLPTPPAKIEEPKKEEEPKPAPVKKSNPFGAAKPVDTLAKLREIEEKHAKAEAEKKQKEEEERKAKEEAAAAAKEAAAANGDDVEAADAGTPTSPDAAKRTTSRGPRSPSATAAGRGAPRSFSNSRGGSGSGARGARGHGAGDRPIVDKPKYGWGESANAKRQAAAAERGGADGAGEFRSVGGRGAGSARGGRGGGRGGEREPREGGAPRRQGRSPGPKRGERKAEGTSEKEGWTKAVEKAQEEAKDE</sequence>
<feature type="compositionally biased region" description="Basic and acidic residues" evidence="3">
    <location>
        <begin position="402"/>
        <end position="413"/>
    </location>
</feature>